<name>A0A9W8B6N6_9FUNG</name>
<feature type="transmembrane region" description="Helical" evidence="14">
    <location>
        <begin position="41"/>
        <end position="64"/>
    </location>
</feature>
<protein>
    <recommendedName>
        <fullName evidence="2">Voltage-gated hydrogen channel 1</fullName>
    </recommendedName>
    <alternativeName>
        <fullName evidence="12">Hydrogen voltage-gated channel 1</fullName>
    </alternativeName>
</protein>
<evidence type="ECO:0000256" key="13">
    <source>
        <dbReference type="SAM" id="Coils"/>
    </source>
</evidence>
<evidence type="ECO:0000313" key="17">
    <source>
        <dbReference type="Proteomes" id="UP001151582"/>
    </source>
</evidence>
<dbReference type="Pfam" id="PF00520">
    <property type="entry name" value="Ion_trans"/>
    <property type="match status" value="1"/>
</dbReference>
<evidence type="ECO:0000256" key="7">
    <source>
        <dbReference type="ARBA" id="ARBA00022989"/>
    </source>
</evidence>
<dbReference type="InterPro" id="IPR031846">
    <property type="entry name" value="Hvcn1"/>
</dbReference>
<gene>
    <name evidence="16" type="ORF">H4R34_002378</name>
</gene>
<reference evidence="16" key="1">
    <citation type="submission" date="2022-07" db="EMBL/GenBank/DDBJ databases">
        <title>Phylogenomic reconstructions and comparative analyses of Kickxellomycotina fungi.</title>
        <authorList>
            <person name="Reynolds N.K."/>
            <person name="Stajich J.E."/>
            <person name="Barry K."/>
            <person name="Grigoriev I.V."/>
            <person name="Crous P."/>
            <person name="Smith M.E."/>
        </authorList>
    </citation>
    <scope>NUCLEOTIDE SEQUENCE</scope>
    <source>
        <strain evidence="16">RSA 567</strain>
    </source>
</reference>
<feature type="transmembrane region" description="Helical" evidence="14">
    <location>
        <begin position="76"/>
        <end position="104"/>
    </location>
</feature>
<evidence type="ECO:0000256" key="4">
    <source>
        <dbReference type="ARBA" id="ARBA00022475"/>
    </source>
</evidence>
<evidence type="ECO:0000313" key="16">
    <source>
        <dbReference type="EMBL" id="KAJ1980657.1"/>
    </source>
</evidence>
<dbReference type="GO" id="GO:0034702">
    <property type="term" value="C:monoatomic ion channel complex"/>
    <property type="evidence" value="ECO:0007669"/>
    <property type="project" value="UniProtKB-KW"/>
</dbReference>
<dbReference type="OrthoDB" id="427456at2759"/>
<evidence type="ECO:0000256" key="12">
    <source>
        <dbReference type="ARBA" id="ARBA00031989"/>
    </source>
</evidence>
<evidence type="ECO:0000256" key="9">
    <source>
        <dbReference type="ARBA" id="ARBA00023065"/>
    </source>
</evidence>
<keyword evidence="5 14" id="KW-0812">Transmembrane</keyword>
<organism evidence="16 17">
    <name type="scientific">Dimargaris verticillata</name>
    <dbReference type="NCBI Taxonomy" id="2761393"/>
    <lineage>
        <taxon>Eukaryota</taxon>
        <taxon>Fungi</taxon>
        <taxon>Fungi incertae sedis</taxon>
        <taxon>Zoopagomycota</taxon>
        <taxon>Kickxellomycotina</taxon>
        <taxon>Dimargaritomycetes</taxon>
        <taxon>Dimargaritales</taxon>
        <taxon>Dimargaritaceae</taxon>
        <taxon>Dimargaris</taxon>
    </lineage>
</organism>
<comment type="subcellular location">
    <subcellularLocation>
        <location evidence="1">Cell membrane</location>
        <topology evidence="1">Multi-pass membrane protein</topology>
    </subcellularLocation>
</comment>
<keyword evidence="10 14" id="KW-0472">Membrane</keyword>
<evidence type="ECO:0000256" key="14">
    <source>
        <dbReference type="SAM" id="Phobius"/>
    </source>
</evidence>
<keyword evidence="11" id="KW-0407">Ion channel</keyword>
<dbReference type="Proteomes" id="UP001151582">
    <property type="component" value="Unassembled WGS sequence"/>
</dbReference>
<dbReference type="AlphaFoldDB" id="A0A9W8B6N6"/>
<keyword evidence="7 14" id="KW-1133">Transmembrane helix</keyword>
<dbReference type="Gene3D" id="1.20.120.350">
    <property type="entry name" value="Voltage-gated potassium channels. Chain C"/>
    <property type="match status" value="1"/>
</dbReference>
<keyword evidence="3" id="KW-0813">Transport</keyword>
<sequence length="231" mass="26207">MAEPRLSTASADSETELVTGERHTLQAAVARGLESRRAHTIVLILVLLDLVITLVEIGLSLYGLDDQVEYELWFQVLKVIAWAILSAFLVEFVVKLLVFGWSYFLTGKLGLINTLDAIIIWCSLVLEIVLQGRERELASLIIIFRLWRIVRVMDSVAMSVKLSADAKYKRLKNDYQKLQRQVTQLMDENKDLRVQIYQLKAANQPQATTANASSNSTPIERRIIIDLDPRP</sequence>
<dbReference type="EMBL" id="JANBQB010000158">
    <property type="protein sequence ID" value="KAJ1980657.1"/>
    <property type="molecule type" value="Genomic_DNA"/>
</dbReference>
<evidence type="ECO:0000256" key="6">
    <source>
        <dbReference type="ARBA" id="ARBA00022882"/>
    </source>
</evidence>
<keyword evidence="8 13" id="KW-0175">Coiled coil</keyword>
<proteinExistence type="predicted"/>
<evidence type="ECO:0000256" key="5">
    <source>
        <dbReference type="ARBA" id="ARBA00022692"/>
    </source>
</evidence>
<dbReference type="PANTHER" id="PTHR46480:SF1">
    <property type="entry name" value="VOLTAGE-GATED HYDROGEN CHANNEL 1"/>
    <property type="match status" value="1"/>
</dbReference>
<dbReference type="InterPro" id="IPR027359">
    <property type="entry name" value="Volt_channel_dom_sf"/>
</dbReference>
<feature type="coiled-coil region" evidence="13">
    <location>
        <begin position="161"/>
        <end position="195"/>
    </location>
</feature>
<keyword evidence="4" id="KW-1003">Cell membrane</keyword>
<dbReference type="GO" id="GO:0030171">
    <property type="term" value="F:voltage-gated proton channel activity"/>
    <property type="evidence" value="ECO:0007669"/>
    <property type="project" value="InterPro"/>
</dbReference>
<evidence type="ECO:0000259" key="15">
    <source>
        <dbReference type="Pfam" id="PF00520"/>
    </source>
</evidence>
<dbReference type="PANTHER" id="PTHR46480">
    <property type="entry name" value="F20B24.22"/>
    <property type="match status" value="1"/>
</dbReference>
<keyword evidence="9" id="KW-0406">Ion transport</keyword>
<feature type="domain" description="Ion transport" evidence="15">
    <location>
        <begin position="39"/>
        <end position="159"/>
    </location>
</feature>
<evidence type="ECO:0000256" key="10">
    <source>
        <dbReference type="ARBA" id="ARBA00023136"/>
    </source>
</evidence>
<evidence type="ECO:0000256" key="2">
    <source>
        <dbReference type="ARBA" id="ARBA00015897"/>
    </source>
</evidence>
<keyword evidence="17" id="KW-1185">Reference proteome</keyword>
<evidence type="ECO:0000256" key="8">
    <source>
        <dbReference type="ARBA" id="ARBA00023054"/>
    </source>
</evidence>
<comment type="caution">
    <text evidence="16">The sequence shown here is derived from an EMBL/GenBank/DDBJ whole genome shotgun (WGS) entry which is preliminary data.</text>
</comment>
<evidence type="ECO:0000256" key="11">
    <source>
        <dbReference type="ARBA" id="ARBA00023303"/>
    </source>
</evidence>
<dbReference type="InterPro" id="IPR005821">
    <property type="entry name" value="Ion_trans_dom"/>
</dbReference>
<evidence type="ECO:0000256" key="3">
    <source>
        <dbReference type="ARBA" id="ARBA00022448"/>
    </source>
</evidence>
<feature type="transmembrane region" description="Helical" evidence="14">
    <location>
        <begin position="110"/>
        <end position="130"/>
    </location>
</feature>
<evidence type="ECO:0000256" key="1">
    <source>
        <dbReference type="ARBA" id="ARBA00004651"/>
    </source>
</evidence>
<dbReference type="GO" id="GO:0005886">
    <property type="term" value="C:plasma membrane"/>
    <property type="evidence" value="ECO:0007669"/>
    <property type="project" value="UniProtKB-SubCell"/>
</dbReference>
<keyword evidence="6" id="KW-0851">Voltage-gated channel</keyword>
<dbReference type="SUPFAM" id="SSF81324">
    <property type="entry name" value="Voltage-gated potassium channels"/>
    <property type="match status" value="1"/>
</dbReference>
<accession>A0A9W8B6N6</accession>